<evidence type="ECO:0000256" key="4">
    <source>
        <dbReference type="ARBA" id="ARBA00022692"/>
    </source>
</evidence>
<protein>
    <submittedName>
        <fullName evidence="8">Putative folate-biopterin transporter 2</fullName>
    </submittedName>
</protein>
<feature type="transmembrane region" description="Helical" evidence="7">
    <location>
        <begin position="226"/>
        <end position="249"/>
    </location>
</feature>
<dbReference type="GO" id="GO:0016020">
    <property type="term" value="C:membrane"/>
    <property type="evidence" value="ECO:0007669"/>
    <property type="project" value="UniProtKB-SubCell"/>
</dbReference>
<feature type="transmembrane region" description="Helical" evidence="7">
    <location>
        <begin position="162"/>
        <end position="182"/>
    </location>
</feature>
<keyword evidence="9" id="KW-1185">Reference proteome</keyword>
<sequence length="366" mass="40723">METNRSGLIAGVSHAAHMPQPFKSFFKELINSIRWYKRAANLQSHATVLLSSEVEKGFGFRLVCGCIGTKPTGVLGLLSIPSALVFSIGIVLKETRIQDFSYNQVHEKFLQANKSMWSALKCPEVWRPCLYMYLSLALSLDISVGMFYWYSNPTAGPAFSESFIGLIYSVGSIGSLLGVLLYQSKLKDHPFRSVFLWAQILTSMSGMLDLLFLLRLNLNLHIPDHLFGVIDSGISSFVGNLKWMPLMILSYKLCPPGVEGTFFALLMSIDNAGFLTSSWAGGLLLHLLKVTRDEFGNLWIAVLVRNFSRLLPLGFLFLIPTSDQNFAMLPSDIVLENSEHVIEKQNDIELEVVGEESELVSLIGKS</sequence>
<dbReference type="InterPro" id="IPR036259">
    <property type="entry name" value="MFS_trans_sf"/>
</dbReference>
<evidence type="ECO:0000256" key="5">
    <source>
        <dbReference type="ARBA" id="ARBA00022989"/>
    </source>
</evidence>
<accession>A0A833VZL1</accession>
<keyword evidence="6 7" id="KW-0472">Membrane</keyword>
<feature type="transmembrane region" description="Helical" evidence="7">
    <location>
        <begin position="194"/>
        <end position="214"/>
    </location>
</feature>
<evidence type="ECO:0000256" key="7">
    <source>
        <dbReference type="SAM" id="Phobius"/>
    </source>
</evidence>
<reference evidence="8" key="1">
    <citation type="submission" date="2020-01" db="EMBL/GenBank/DDBJ databases">
        <title>Genome sequence of Kobresia littledalei, the first chromosome-level genome in the family Cyperaceae.</title>
        <authorList>
            <person name="Qu G."/>
        </authorList>
    </citation>
    <scope>NUCLEOTIDE SEQUENCE</scope>
    <source>
        <strain evidence="8">C.B.Clarke</strain>
        <tissue evidence="8">Leaf</tissue>
    </source>
</reference>
<feature type="transmembrane region" description="Helical" evidence="7">
    <location>
        <begin position="73"/>
        <end position="92"/>
    </location>
</feature>
<evidence type="ECO:0000256" key="3">
    <source>
        <dbReference type="ARBA" id="ARBA00022448"/>
    </source>
</evidence>
<keyword evidence="4 7" id="KW-0812">Transmembrane</keyword>
<dbReference type="EMBL" id="SWLB01000005">
    <property type="protein sequence ID" value="KAF3338549.1"/>
    <property type="molecule type" value="Genomic_DNA"/>
</dbReference>
<proteinExistence type="inferred from homology"/>
<dbReference type="OrthoDB" id="754047at2759"/>
<feature type="transmembrane region" description="Helical" evidence="7">
    <location>
        <begin position="261"/>
        <end position="286"/>
    </location>
</feature>
<organism evidence="8 9">
    <name type="scientific">Carex littledalei</name>
    <dbReference type="NCBI Taxonomy" id="544730"/>
    <lineage>
        <taxon>Eukaryota</taxon>
        <taxon>Viridiplantae</taxon>
        <taxon>Streptophyta</taxon>
        <taxon>Embryophyta</taxon>
        <taxon>Tracheophyta</taxon>
        <taxon>Spermatophyta</taxon>
        <taxon>Magnoliopsida</taxon>
        <taxon>Liliopsida</taxon>
        <taxon>Poales</taxon>
        <taxon>Cyperaceae</taxon>
        <taxon>Cyperoideae</taxon>
        <taxon>Cariceae</taxon>
        <taxon>Carex</taxon>
        <taxon>Carex subgen. Euthyceras</taxon>
    </lineage>
</organism>
<dbReference type="InterPro" id="IPR039309">
    <property type="entry name" value="BT1"/>
</dbReference>
<keyword evidence="3" id="KW-0813">Transport</keyword>
<comment type="caution">
    <text evidence="8">The sequence shown here is derived from an EMBL/GenBank/DDBJ whole genome shotgun (WGS) entry which is preliminary data.</text>
</comment>
<evidence type="ECO:0000313" key="8">
    <source>
        <dbReference type="EMBL" id="KAF3338549.1"/>
    </source>
</evidence>
<feature type="transmembrane region" description="Helical" evidence="7">
    <location>
        <begin position="130"/>
        <end position="150"/>
    </location>
</feature>
<comment type="subcellular location">
    <subcellularLocation>
        <location evidence="1">Membrane</location>
        <topology evidence="1">Multi-pass membrane protein</topology>
    </subcellularLocation>
</comment>
<name>A0A833VZL1_9POAL</name>
<dbReference type="Pfam" id="PF03092">
    <property type="entry name" value="BT1"/>
    <property type="match status" value="1"/>
</dbReference>
<dbReference type="SUPFAM" id="SSF103473">
    <property type="entry name" value="MFS general substrate transporter"/>
    <property type="match status" value="1"/>
</dbReference>
<evidence type="ECO:0000256" key="1">
    <source>
        <dbReference type="ARBA" id="ARBA00004141"/>
    </source>
</evidence>
<evidence type="ECO:0000256" key="2">
    <source>
        <dbReference type="ARBA" id="ARBA00007015"/>
    </source>
</evidence>
<dbReference type="PANTHER" id="PTHR31585">
    <property type="entry name" value="FOLATE-BIOPTERIN TRANSPORTER 1, CHLOROPLASTIC"/>
    <property type="match status" value="1"/>
</dbReference>
<feature type="transmembrane region" description="Helical" evidence="7">
    <location>
        <begin position="298"/>
        <end position="319"/>
    </location>
</feature>
<comment type="similarity">
    <text evidence="2">Belongs to the major facilitator superfamily. Folate-biopterin transporter (TC 2.A.71) family.</text>
</comment>
<evidence type="ECO:0000313" key="9">
    <source>
        <dbReference type="Proteomes" id="UP000623129"/>
    </source>
</evidence>
<dbReference type="Proteomes" id="UP000623129">
    <property type="component" value="Unassembled WGS sequence"/>
</dbReference>
<gene>
    <name evidence="8" type="ORF">FCM35_KLT17386</name>
</gene>
<keyword evidence="5 7" id="KW-1133">Transmembrane helix</keyword>
<dbReference type="AlphaFoldDB" id="A0A833VZL1"/>
<dbReference type="Gene3D" id="1.20.1250.20">
    <property type="entry name" value="MFS general substrate transporter like domains"/>
    <property type="match status" value="1"/>
</dbReference>
<evidence type="ECO:0000256" key="6">
    <source>
        <dbReference type="ARBA" id="ARBA00023136"/>
    </source>
</evidence>
<dbReference type="PANTHER" id="PTHR31585:SF13">
    <property type="entry name" value="OSJNBA0029H02.8 PROTEIN"/>
    <property type="match status" value="1"/>
</dbReference>